<keyword evidence="2" id="KW-1185">Reference proteome</keyword>
<sequence length="204" mass="22791">MAPVFPSDKSTWIFVGRCEGVAKSRKTTVERKLKIDARERQYGKMNFSSGGPQPLSPTTSTLSRFPLTPLLRLPIIILIAKPVELSFRRCKTVETPSLTPLFAGNNSKHASPEFATDGTSNVQRMTTRRWNEKDGGGWHEGITKKEKVAKTTRNVVFVLENPDVLVWMLHGGVFSFEPTNQGFFILLVRRSTAVLNVARSSFPV</sequence>
<organism evidence="1 2">
    <name type="scientific">Collybiopsis luxurians FD-317 M1</name>
    <dbReference type="NCBI Taxonomy" id="944289"/>
    <lineage>
        <taxon>Eukaryota</taxon>
        <taxon>Fungi</taxon>
        <taxon>Dikarya</taxon>
        <taxon>Basidiomycota</taxon>
        <taxon>Agaricomycotina</taxon>
        <taxon>Agaricomycetes</taxon>
        <taxon>Agaricomycetidae</taxon>
        <taxon>Agaricales</taxon>
        <taxon>Marasmiineae</taxon>
        <taxon>Omphalotaceae</taxon>
        <taxon>Collybiopsis</taxon>
        <taxon>Collybiopsis luxurians</taxon>
    </lineage>
</organism>
<gene>
    <name evidence="1" type="ORF">GYMLUDRAFT_251216</name>
</gene>
<dbReference type="Proteomes" id="UP000053593">
    <property type="component" value="Unassembled WGS sequence"/>
</dbReference>
<dbReference type="HOGENOM" id="CLU_1343396_0_0_1"/>
<protein>
    <submittedName>
        <fullName evidence="1">Uncharacterized protein</fullName>
    </submittedName>
</protein>
<reference evidence="1 2" key="1">
    <citation type="submission" date="2014-04" db="EMBL/GenBank/DDBJ databases">
        <title>Evolutionary Origins and Diversification of the Mycorrhizal Mutualists.</title>
        <authorList>
            <consortium name="DOE Joint Genome Institute"/>
            <consortium name="Mycorrhizal Genomics Consortium"/>
            <person name="Kohler A."/>
            <person name="Kuo A."/>
            <person name="Nagy L.G."/>
            <person name="Floudas D."/>
            <person name="Copeland A."/>
            <person name="Barry K.W."/>
            <person name="Cichocki N."/>
            <person name="Veneault-Fourrey C."/>
            <person name="LaButti K."/>
            <person name="Lindquist E.A."/>
            <person name="Lipzen A."/>
            <person name="Lundell T."/>
            <person name="Morin E."/>
            <person name="Murat C."/>
            <person name="Riley R."/>
            <person name="Ohm R."/>
            <person name="Sun H."/>
            <person name="Tunlid A."/>
            <person name="Henrissat B."/>
            <person name="Grigoriev I.V."/>
            <person name="Hibbett D.S."/>
            <person name="Martin F."/>
        </authorList>
    </citation>
    <scope>NUCLEOTIDE SEQUENCE [LARGE SCALE GENOMIC DNA]</scope>
    <source>
        <strain evidence="1 2">FD-317 M1</strain>
    </source>
</reference>
<name>A0A0D0CBV2_9AGAR</name>
<dbReference type="AlphaFoldDB" id="A0A0D0CBV2"/>
<accession>A0A0D0CBV2</accession>
<dbReference type="EMBL" id="KN834843">
    <property type="protein sequence ID" value="KIK52388.1"/>
    <property type="molecule type" value="Genomic_DNA"/>
</dbReference>
<evidence type="ECO:0000313" key="2">
    <source>
        <dbReference type="Proteomes" id="UP000053593"/>
    </source>
</evidence>
<evidence type="ECO:0000313" key="1">
    <source>
        <dbReference type="EMBL" id="KIK52388.1"/>
    </source>
</evidence>
<proteinExistence type="predicted"/>